<name>A0ABM0H1A0_SACKO</name>
<evidence type="ECO:0000256" key="2">
    <source>
        <dbReference type="SAM" id="SignalP"/>
    </source>
</evidence>
<dbReference type="PROSITE" id="PS51257">
    <property type="entry name" value="PROKAR_LIPOPROTEIN"/>
    <property type="match status" value="1"/>
</dbReference>
<keyword evidence="1" id="KW-1133">Transmembrane helix</keyword>
<feature type="chain" id="PRO_5045231659" evidence="2">
    <location>
        <begin position="24"/>
        <end position="103"/>
    </location>
</feature>
<dbReference type="Proteomes" id="UP000694865">
    <property type="component" value="Unplaced"/>
</dbReference>
<gene>
    <name evidence="4" type="primary">LOC100368010</name>
</gene>
<keyword evidence="1" id="KW-0472">Membrane</keyword>
<accession>A0ABM0H1A0</accession>
<keyword evidence="1" id="KW-0812">Transmembrane</keyword>
<sequence length="103" mass="11001">MASSKLPLVLVVILGCCAIHTLANTCPLEYPIESCPAEGDREVDQYCCYSPEEGYHCCADTLPTWAIVLICIGVVAVLVIVGCLICCCCGFCSCITSCCRKVI</sequence>
<reference evidence="4" key="1">
    <citation type="submission" date="2025-08" db="UniProtKB">
        <authorList>
            <consortium name="RefSeq"/>
        </authorList>
    </citation>
    <scope>IDENTIFICATION</scope>
    <source>
        <tissue evidence="4">Testes</tissue>
    </source>
</reference>
<keyword evidence="3" id="KW-1185">Reference proteome</keyword>
<evidence type="ECO:0000313" key="3">
    <source>
        <dbReference type="Proteomes" id="UP000694865"/>
    </source>
</evidence>
<dbReference type="RefSeq" id="XP_002741973.1">
    <property type="nucleotide sequence ID" value="XM_002741927.2"/>
</dbReference>
<evidence type="ECO:0000256" key="1">
    <source>
        <dbReference type="SAM" id="Phobius"/>
    </source>
</evidence>
<feature type="signal peptide" evidence="2">
    <location>
        <begin position="1"/>
        <end position="23"/>
    </location>
</feature>
<proteinExistence type="predicted"/>
<feature type="transmembrane region" description="Helical" evidence="1">
    <location>
        <begin position="65"/>
        <end position="95"/>
    </location>
</feature>
<keyword evidence="2" id="KW-0732">Signal</keyword>
<dbReference type="GeneID" id="100368010"/>
<evidence type="ECO:0000313" key="4">
    <source>
        <dbReference type="RefSeq" id="XP_002741973.1"/>
    </source>
</evidence>
<organism evidence="3 4">
    <name type="scientific">Saccoglossus kowalevskii</name>
    <name type="common">Acorn worm</name>
    <dbReference type="NCBI Taxonomy" id="10224"/>
    <lineage>
        <taxon>Eukaryota</taxon>
        <taxon>Metazoa</taxon>
        <taxon>Hemichordata</taxon>
        <taxon>Enteropneusta</taxon>
        <taxon>Harrimaniidae</taxon>
        <taxon>Saccoglossus</taxon>
    </lineage>
</organism>
<protein>
    <submittedName>
        <fullName evidence="4">Uncharacterized protein LOC100368010</fullName>
    </submittedName>
</protein>